<dbReference type="CDD" id="cd13532">
    <property type="entry name" value="PBP2_PDT_like"/>
    <property type="match status" value="1"/>
</dbReference>
<keyword evidence="5" id="KW-0584">Phenylalanine biosynthesis</keyword>
<dbReference type="UniPathway" id="UPA00121">
    <property type="reaction ID" value="UER00345"/>
</dbReference>
<dbReference type="InterPro" id="IPR008242">
    <property type="entry name" value="Chor_mutase/pphenate_deHydtase"/>
</dbReference>
<dbReference type="STRING" id="857566.A0A1E3PFT2"/>
<dbReference type="FunFam" id="3.40.190.10:FF:000034">
    <property type="entry name" value="Chorismate mutase/prephenate dehydratase"/>
    <property type="match status" value="1"/>
</dbReference>
<evidence type="ECO:0000256" key="3">
    <source>
        <dbReference type="ARBA" id="ARBA00022605"/>
    </source>
</evidence>
<comment type="catalytic activity">
    <reaction evidence="7">
        <text>prephenate + H(+) = 3-phenylpyruvate + CO2 + H2O</text>
        <dbReference type="Rhea" id="RHEA:21648"/>
        <dbReference type="ChEBI" id="CHEBI:15377"/>
        <dbReference type="ChEBI" id="CHEBI:15378"/>
        <dbReference type="ChEBI" id="CHEBI:16526"/>
        <dbReference type="ChEBI" id="CHEBI:18005"/>
        <dbReference type="ChEBI" id="CHEBI:29934"/>
        <dbReference type="EC" id="4.2.1.51"/>
    </reaction>
</comment>
<evidence type="ECO:0000256" key="6">
    <source>
        <dbReference type="ARBA" id="ARBA00023239"/>
    </source>
</evidence>
<comment type="pathway">
    <text evidence="1">Amino-acid biosynthesis; L-phenylalanine biosynthesis; phenylpyruvate from prephenate: step 1/1.</text>
</comment>
<evidence type="ECO:0000256" key="7">
    <source>
        <dbReference type="ARBA" id="ARBA00047848"/>
    </source>
</evidence>
<evidence type="ECO:0000259" key="9">
    <source>
        <dbReference type="PROSITE" id="PS51671"/>
    </source>
</evidence>
<dbReference type="Pfam" id="PF00800">
    <property type="entry name" value="PDT"/>
    <property type="match status" value="1"/>
</dbReference>
<keyword evidence="4" id="KW-0057">Aromatic amino acid biosynthesis</keyword>
<dbReference type="PROSITE" id="PS51671">
    <property type="entry name" value="ACT"/>
    <property type="match status" value="1"/>
</dbReference>
<dbReference type="Proteomes" id="UP000095009">
    <property type="component" value="Unassembled WGS sequence"/>
</dbReference>
<protein>
    <recommendedName>
        <fullName evidence="2">prephenate dehydratase</fullName>
        <ecNumber evidence="2">4.2.1.51</ecNumber>
    </recommendedName>
</protein>
<organism evidence="10 11">
    <name type="scientific">Nadsonia fulvescens var. elongata DSM 6958</name>
    <dbReference type="NCBI Taxonomy" id="857566"/>
    <lineage>
        <taxon>Eukaryota</taxon>
        <taxon>Fungi</taxon>
        <taxon>Dikarya</taxon>
        <taxon>Ascomycota</taxon>
        <taxon>Saccharomycotina</taxon>
        <taxon>Dipodascomycetes</taxon>
        <taxon>Dipodascales</taxon>
        <taxon>Dipodascales incertae sedis</taxon>
        <taxon>Nadsonia</taxon>
    </lineage>
</organism>
<reference evidence="10 11" key="1">
    <citation type="journal article" date="2016" name="Proc. Natl. Acad. Sci. U.S.A.">
        <title>Comparative genomics of biotechnologically important yeasts.</title>
        <authorList>
            <person name="Riley R."/>
            <person name="Haridas S."/>
            <person name="Wolfe K.H."/>
            <person name="Lopes M.R."/>
            <person name="Hittinger C.T."/>
            <person name="Goeker M."/>
            <person name="Salamov A.A."/>
            <person name="Wisecaver J.H."/>
            <person name="Long T.M."/>
            <person name="Calvey C.H."/>
            <person name="Aerts A.L."/>
            <person name="Barry K.W."/>
            <person name="Choi C."/>
            <person name="Clum A."/>
            <person name="Coughlan A.Y."/>
            <person name="Deshpande S."/>
            <person name="Douglass A.P."/>
            <person name="Hanson S.J."/>
            <person name="Klenk H.-P."/>
            <person name="LaButti K.M."/>
            <person name="Lapidus A."/>
            <person name="Lindquist E.A."/>
            <person name="Lipzen A.M."/>
            <person name="Meier-Kolthoff J.P."/>
            <person name="Ohm R.A."/>
            <person name="Otillar R.P."/>
            <person name="Pangilinan J.L."/>
            <person name="Peng Y."/>
            <person name="Rokas A."/>
            <person name="Rosa C.A."/>
            <person name="Scheuner C."/>
            <person name="Sibirny A.A."/>
            <person name="Slot J.C."/>
            <person name="Stielow J.B."/>
            <person name="Sun H."/>
            <person name="Kurtzman C.P."/>
            <person name="Blackwell M."/>
            <person name="Grigoriev I.V."/>
            <person name="Jeffries T.W."/>
        </authorList>
    </citation>
    <scope>NUCLEOTIDE SEQUENCE [LARGE SCALE GENOMIC DNA]</scope>
    <source>
        <strain evidence="10 11">DSM 6958</strain>
    </source>
</reference>
<dbReference type="PANTHER" id="PTHR21022">
    <property type="entry name" value="PREPHENATE DEHYDRATASE P PROTEIN"/>
    <property type="match status" value="1"/>
</dbReference>
<dbReference type="InterPro" id="IPR002912">
    <property type="entry name" value="ACT_dom"/>
</dbReference>
<evidence type="ECO:0000313" key="10">
    <source>
        <dbReference type="EMBL" id="ODQ64064.1"/>
    </source>
</evidence>
<dbReference type="SUPFAM" id="SSF55021">
    <property type="entry name" value="ACT-like"/>
    <property type="match status" value="1"/>
</dbReference>
<evidence type="ECO:0000256" key="5">
    <source>
        <dbReference type="ARBA" id="ARBA00023222"/>
    </source>
</evidence>
<dbReference type="Gene3D" id="3.30.70.260">
    <property type="match status" value="1"/>
</dbReference>
<keyword evidence="11" id="KW-1185">Reference proteome</keyword>
<evidence type="ECO:0000256" key="2">
    <source>
        <dbReference type="ARBA" id="ARBA00013147"/>
    </source>
</evidence>
<evidence type="ECO:0000313" key="11">
    <source>
        <dbReference type="Proteomes" id="UP000095009"/>
    </source>
</evidence>
<dbReference type="GO" id="GO:0005737">
    <property type="term" value="C:cytoplasm"/>
    <property type="evidence" value="ECO:0007669"/>
    <property type="project" value="TreeGrafter"/>
</dbReference>
<name>A0A1E3PFT2_9ASCO</name>
<accession>A0A1E3PFT2</accession>
<dbReference type="EC" id="4.2.1.51" evidence="2"/>
<keyword evidence="6" id="KW-0456">Lyase</keyword>
<dbReference type="SUPFAM" id="SSF53850">
    <property type="entry name" value="Periplasmic binding protein-like II"/>
    <property type="match status" value="1"/>
</dbReference>
<dbReference type="InterPro" id="IPR001086">
    <property type="entry name" value="Preph_deHydtase"/>
</dbReference>
<gene>
    <name evidence="10" type="ORF">NADFUDRAFT_43699</name>
</gene>
<sequence>MSKSSIAFLGPFGTYSHEAAVRFSKTLNDNTEKVFIPISSIADCIGTLDEDKVQYAVVPLENSTNGSVIFTLDIIRERYHSRPSSTGSDSVSSLSSESEHEDIIPSYSAVAEVYVPIHHCLMTTGPSDLSQVKRVYSHPQVWGQCDIWFNKHMKGVEKIDTASTSQAAEFAAKDPSSAAIASLSASDVHSVPIVQANIENITDNTTRFLVFAKDEYYRTQPTGNDLTLLSFTIKNSVSGSLCEALEAFKQQNLNLCAISSRPSLIQPWNYLFYVEFGGHRDQENVVKVVKSLTETCLVVRVIGSFPRALPVNSNYN</sequence>
<dbReference type="InterPro" id="IPR045865">
    <property type="entry name" value="ACT-like_dom_sf"/>
</dbReference>
<dbReference type="GO" id="GO:0004664">
    <property type="term" value="F:prephenate dehydratase activity"/>
    <property type="evidence" value="ECO:0007669"/>
    <property type="project" value="UniProtKB-EC"/>
</dbReference>
<dbReference type="OrthoDB" id="983542at2759"/>
<dbReference type="EMBL" id="KV454413">
    <property type="protein sequence ID" value="ODQ64064.1"/>
    <property type="molecule type" value="Genomic_DNA"/>
</dbReference>
<dbReference type="AlphaFoldDB" id="A0A1E3PFT2"/>
<feature type="domain" description="Prephenate dehydratase" evidence="8">
    <location>
        <begin position="5"/>
        <end position="213"/>
    </location>
</feature>
<dbReference type="Gene3D" id="3.40.190.10">
    <property type="entry name" value="Periplasmic binding protein-like II"/>
    <property type="match status" value="2"/>
</dbReference>
<evidence type="ECO:0000256" key="4">
    <source>
        <dbReference type="ARBA" id="ARBA00023141"/>
    </source>
</evidence>
<dbReference type="CDD" id="cd04905">
    <property type="entry name" value="ACT_CM-PDT"/>
    <property type="match status" value="1"/>
</dbReference>
<keyword evidence="3" id="KW-0028">Amino-acid biosynthesis</keyword>
<dbReference type="PIRSF" id="PIRSF001500">
    <property type="entry name" value="Chor_mut_pdt_Ppr"/>
    <property type="match status" value="1"/>
</dbReference>
<proteinExistence type="predicted"/>
<evidence type="ECO:0000259" key="8">
    <source>
        <dbReference type="PROSITE" id="PS51171"/>
    </source>
</evidence>
<evidence type="ECO:0000256" key="1">
    <source>
        <dbReference type="ARBA" id="ARBA00004741"/>
    </source>
</evidence>
<feature type="domain" description="ACT" evidence="9">
    <location>
        <begin position="229"/>
        <end position="304"/>
    </location>
</feature>
<dbReference type="PANTHER" id="PTHR21022:SF19">
    <property type="entry name" value="PREPHENATE DEHYDRATASE-RELATED"/>
    <property type="match status" value="1"/>
</dbReference>
<dbReference type="GO" id="GO:0009094">
    <property type="term" value="P:L-phenylalanine biosynthetic process"/>
    <property type="evidence" value="ECO:0007669"/>
    <property type="project" value="UniProtKB-UniPathway"/>
</dbReference>
<dbReference type="PROSITE" id="PS51171">
    <property type="entry name" value="PREPHENATE_DEHYDR_3"/>
    <property type="match status" value="1"/>
</dbReference>